<sequence length="251" mass="27397">MTSATKPDIVKVLVTGFGPFLDISANPSWSIASSLPTNLSSTNGTPIQLVVPNTPVPAAYHKLLTQSSTLIAEHSPHIVLHMGLAFDRDYFAIEQSALREGYHEIPDVDRKVITRVENKKLFGKEPASLGTSLDLYTAVDAWQTACARLRLPTNGEGVMQGKIGGKGKQQRKQQGKQQGKKVDVRLSDDVGTYVCGLIYYSSLAEMQKRVGMRDVVFLHIPPLNGEEEVGVGVEVTKELVVALVDVWEARS</sequence>
<comment type="similarity">
    <text evidence="1">Belongs to the peptidase C15 family.</text>
</comment>
<evidence type="ECO:0000256" key="2">
    <source>
        <dbReference type="ARBA" id="ARBA00022670"/>
    </source>
</evidence>
<protein>
    <recommendedName>
        <fullName evidence="8">Peptidase C15, pyroglutamyl peptidase I-like protein</fullName>
    </recommendedName>
</protein>
<evidence type="ECO:0000313" key="6">
    <source>
        <dbReference type="EMBL" id="KAL1610105.1"/>
    </source>
</evidence>
<dbReference type="EMBL" id="JAKJXO020000002">
    <property type="protein sequence ID" value="KAL1610105.1"/>
    <property type="molecule type" value="Genomic_DNA"/>
</dbReference>
<evidence type="ECO:0000256" key="5">
    <source>
        <dbReference type="SAM" id="MobiDB-lite"/>
    </source>
</evidence>
<keyword evidence="3" id="KW-0378">Hydrolase</keyword>
<evidence type="ECO:0000256" key="4">
    <source>
        <dbReference type="ARBA" id="ARBA00022807"/>
    </source>
</evidence>
<dbReference type="PANTHER" id="PTHR23402">
    <property type="entry name" value="PROTEASE FAMILY C15 PYROGLUTAMYL-PEPTIDASE I-RELATED"/>
    <property type="match status" value="1"/>
</dbReference>
<gene>
    <name evidence="6" type="ORF">SLS60_001770</name>
</gene>
<accession>A0ABR3S0A0</accession>
<dbReference type="InterPro" id="IPR036440">
    <property type="entry name" value="Peptidase_C15-like_sf"/>
</dbReference>
<reference evidence="6 7" key="1">
    <citation type="submission" date="2024-02" db="EMBL/GenBank/DDBJ databases">
        <title>De novo assembly and annotation of 12 fungi associated with fruit tree decline syndrome in Ontario, Canada.</title>
        <authorList>
            <person name="Sulman M."/>
            <person name="Ellouze W."/>
            <person name="Ilyukhin E."/>
        </authorList>
    </citation>
    <scope>NUCLEOTIDE SEQUENCE [LARGE SCALE GENOMIC DNA]</scope>
    <source>
        <strain evidence="6 7">M42-189</strain>
    </source>
</reference>
<dbReference type="PANTHER" id="PTHR23402:SF1">
    <property type="entry name" value="PYROGLUTAMYL-PEPTIDASE I"/>
    <property type="match status" value="1"/>
</dbReference>
<dbReference type="Proteomes" id="UP001521785">
    <property type="component" value="Unassembled WGS sequence"/>
</dbReference>
<evidence type="ECO:0000313" key="7">
    <source>
        <dbReference type="Proteomes" id="UP001521785"/>
    </source>
</evidence>
<keyword evidence="7" id="KW-1185">Reference proteome</keyword>
<keyword evidence="2" id="KW-0645">Protease</keyword>
<evidence type="ECO:0000256" key="3">
    <source>
        <dbReference type="ARBA" id="ARBA00022801"/>
    </source>
</evidence>
<dbReference type="Gene3D" id="3.40.630.20">
    <property type="entry name" value="Peptidase C15, pyroglutamyl peptidase I-like"/>
    <property type="match status" value="1"/>
</dbReference>
<feature type="region of interest" description="Disordered" evidence="5">
    <location>
        <begin position="160"/>
        <end position="181"/>
    </location>
</feature>
<dbReference type="Pfam" id="PF01470">
    <property type="entry name" value="Peptidase_C15"/>
    <property type="match status" value="1"/>
</dbReference>
<evidence type="ECO:0000256" key="1">
    <source>
        <dbReference type="ARBA" id="ARBA00006641"/>
    </source>
</evidence>
<organism evidence="6 7">
    <name type="scientific">Paraconiothyrium brasiliense</name>
    <dbReference type="NCBI Taxonomy" id="300254"/>
    <lineage>
        <taxon>Eukaryota</taxon>
        <taxon>Fungi</taxon>
        <taxon>Dikarya</taxon>
        <taxon>Ascomycota</taxon>
        <taxon>Pezizomycotina</taxon>
        <taxon>Dothideomycetes</taxon>
        <taxon>Pleosporomycetidae</taxon>
        <taxon>Pleosporales</taxon>
        <taxon>Massarineae</taxon>
        <taxon>Didymosphaeriaceae</taxon>
        <taxon>Paraconiothyrium</taxon>
    </lineage>
</organism>
<dbReference type="SUPFAM" id="SSF53182">
    <property type="entry name" value="Pyrrolidone carboxyl peptidase (pyroglutamate aminopeptidase)"/>
    <property type="match status" value="1"/>
</dbReference>
<name>A0ABR3S0A0_9PLEO</name>
<comment type="caution">
    <text evidence="6">The sequence shown here is derived from an EMBL/GenBank/DDBJ whole genome shotgun (WGS) entry which is preliminary data.</text>
</comment>
<proteinExistence type="inferred from homology"/>
<keyword evidence="4" id="KW-0788">Thiol protease</keyword>
<dbReference type="InterPro" id="IPR016125">
    <property type="entry name" value="Peptidase_C15-like"/>
</dbReference>
<evidence type="ECO:0008006" key="8">
    <source>
        <dbReference type="Google" id="ProtNLM"/>
    </source>
</evidence>